<reference evidence="2 3" key="1">
    <citation type="submission" date="2018-11" db="EMBL/GenBank/DDBJ databases">
        <authorList>
            <consortium name="Pathogen Informatics"/>
        </authorList>
    </citation>
    <scope>NUCLEOTIDE SEQUENCE [LARGE SCALE GENOMIC DNA]</scope>
</reference>
<organism evidence="3 4">
    <name type="scientific">Heligmosomoides polygyrus</name>
    <name type="common">Parasitic roundworm</name>
    <dbReference type="NCBI Taxonomy" id="6339"/>
    <lineage>
        <taxon>Eukaryota</taxon>
        <taxon>Metazoa</taxon>
        <taxon>Ecdysozoa</taxon>
        <taxon>Nematoda</taxon>
        <taxon>Chromadorea</taxon>
        <taxon>Rhabditida</taxon>
        <taxon>Rhabditina</taxon>
        <taxon>Rhabditomorpha</taxon>
        <taxon>Strongyloidea</taxon>
        <taxon>Heligmosomidae</taxon>
        <taxon>Heligmosomoides</taxon>
    </lineage>
</organism>
<proteinExistence type="predicted"/>
<evidence type="ECO:0000313" key="4">
    <source>
        <dbReference type="WBParaSite" id="HPBE_0002696101-mRNA-1"/>
    </source>
</evidence>
<accession>A0A3P8ETF3</accession>
<sequence length="182" mass="20661">MFHYVFPISSITEVCSTTVQQPNSKIMPPYEQGNIRRVRSVWGDRVVAFDCEDSQADVCFVTRGHRVVCKQCARSTFMRRGPLCYQFILKAISDVVEVQIGSVLSNAAAAAKQAKLDAEREKLRELEKLREKLMETSCTTCTEARPSIVFNCGHTVCSDYTTLRMSCHIWRATVIDTLRIQE</sequence>
<name>A0A183GW91_HELPZ</name>
<reference evidence="4" key="2">
    <citation type="submission" date="2019-09" db="UniProtKB">
        <authorList>
            <consortium name="WormBaseParasite"/>
        </authorList>
    </citation>
    <scope>IDENTIFICATION</scope>
</reference>
<feature type="coiled-coil region" evidence="1">
    <location>
        <begin position="106"/>
        <end position="136"/>
    </location>
</feature>
<accession>A0A183GW91</accession>
<dbReference type="OrthoDB" id="4034597at2759"/>
<keyword evidence="3" id="KW-1185">Reference proteome</keyword>
<dbReference type="WBParaSite" id="HPBE_0002696101-mRNA-1">
    <property type="protein sequence ID" value="HPBE_0002696101-mRNA-1"/>
    <property type="gene ID" value="HPBE_0002696101"/>
</dbReference>
<evidence type="ECO:0000256" key="1">
    <source>
        <dbReference type="SAM" id="Coils"/>
    </source>
</evidence>
<evidence type="ECO:0000313" key="2">
    <source>
        <dbReference type="EMBL" id="VDP60191.1"/>
    </source>
</evidence>
<dbReference type="AlphaFoldDB" id="A0A183GW91"/>
<dbReference type="EMBL" id="UZAH01041426">
    <property type="protein sequence ID" value="VDP60191.1"/>
    <property type="molecule type" value="Genomic_DNA"/>
</dbReference>
<keyword evidence="1" id="KW-0175">Coiled coil</keyword>
<gene>
    <name evidence="2" type="ORF">HPBE_LOCUS26960</name>
</gene>
<dbReference type="Proteomes" id="UP000050761">
    <property type="component" value="Unassembled WGS sequence"/>
</dbReference>
<dbReference type="InterPro" id="IPR013083">
    <property type="entry name" value="Znf_RING/FYVE/PHD"/>
</dbReference>
<dbReference type="Gene3D" id="3.30.40.10">
    <property type="entry name" value="Zinc/RING finger domain, C3HC4 (zinc finger)"/>
    <property type="match status" value="1"/>
</dbReference>
<protein>
    <submittedName>
        <fullName evidence="4">Zn_Tnp_IS91 domain-containing protein</fullName>
    </submittedName>
</protein>
<evidence type="ECO:0000313" key="3">
    <source>
        <dbReference type="Proteomes" id="UP000050761"/>
    </source>
</evidence>